<keyword evidence="21" id="KW-1185">Reference proteome</keyword>
<gene>
    <name evidence="20" type="ORF">DSTB1V02_LOCUS1542</name>
</gene>
<evidence type="ECO:0000256" key="5">
    <source>
        <dbReference type="ARBA" id="ARBA00004141"/>
    </source>
</evidence>
<evidence type="ECO:0000256" key="17">
    <source>
        <dbReference type="ARBA" id="ARBA00058627"/>
    </source>
</evidence>
<evidence type="ECO:0000256" key="12">
    <source>
        <dbReference type="ARBA" id="ARBA00022989"/>
    </source>
</evidence>
<comment type="cofactor">
    <cofactor evidence="2">
        <name>Zn(2+)</name>
        <dbReference type="ChEBI" id="CHEBI:29105"/>
    </cofactor>
</comment>
<feature type="region of interest" description="Disordered" evidence="18">
    <location>
        <begin position="483"/>
        <end position="503"/>
    </location>
</feature>
<dbReference type="PANTHER" id="PTHR12849:SF0">
    <property type="entry name" value="LARIAT DEBRANCHING ENZYME"/>
    <property type="match status" value="1"/>
</dbReference>
<evidence type="ECO:0000256" key="4">
    <source>
        <dbReference type="ARBA" id="ARBA00004123"/>
    </source>
</evidence>
<keyword evidence="9" id="KW-0479">Metal-binding</keyword>
<evidence type="ECO:0000256" key="9">
    <source>
        <dbReference type="ARBA" id="ARBA00022723"/>
    </source>
</evidence>
<evidence type="ECO:0000256" key="16">
    <source>
        <dbReference type="ARBA" id="ARBA00023242"/>
    </source>
</evidence>
<dbReference type="InterPro" id="IPR007708">
    <property type="entry name" value="DBR1_C"/>
</dbReference>
<dbReference type="AlphaFoldDB" id="A0A7R8X2M8"/>
<dbReference type="Pfam" id="PF05011">
    <property type="entry name" value="DBR1"/>
    <property type="match status" value="1"/>
</dbReference>
<evidence type="ECO:0000256" key="7">
    <source>
        <dbReference type="ARBA" id="ARBA00022664"/>
    </source>
</evidence>
<dbReference type="OrthoDB" id="407609at2759"/>
<evidence type="ECO:0000256" key="1">
    <source>
        <dbReference type="ARBA" id="ARBA00001936"/>
    </source>
</evidence>
<feature type="region of interest" description="Disordered" evidence="18">
    <location>
        <begin position="584"/>
        <end position="604"/>
    </location>
</feature>
<keyword evidence="11" id="KW-0862">Zinc</keyword>
<dbReference type="InterPro" id="IPR004843">
    <property type="entry name" value="Calcineurin-like_PHP"/>
</dbReference>
<dbReference type="InterPro" id="IPR029020">
    <property type="entry name" value="Ammonium/urea_transptr"/>
</dbReference>
<dbReference type="EMBL" id="LR899664">
    <property type="protein sequence ID" value="CAD7241554.1"/>
    <property type="molecule type" value="Genomic_DNA"/>
</dbReference>
<evidence type="ECO:0000313" key="21">
    <source>
        <dbReference type="Proteomes" id="UP000677054"/>
    </source>
</evidence>
<dbReference type="GO" id="GO:0016020">
    <property type="term" value="C:membrane"/>
    <property type="evidence" value="ECO:0007669"/>
    <property type="project" value="UniProtKB-SubCell"/>
</dbReference>
<dbReference type="CDD" id="cd00844">
    <property type="entry name" value="MPP_Dbr1_N"/>
    <property type="match status" value="1"/>
</dbReference>
<dbReference type="Pfam" id="PF00149">
    <property type="entry name" value="Metallophos"/>
    <property type="match status" value="1"/>
</dbReference>
<dbReference type="SUPFAM" id="SSF111352">
    <property type="entry name" value="Ammonium transporter"/>
    <property type="match status" value="1"/>
</dbReference>
<dbReference type="GO" id="GO:0046872">
    <property type="term" value="F:metal ion binding"/>
    <property type="evidence" value="ECO:0007669"/>
    <property type="project" value="UniProtKB-KW"/>
</dbReference>
<keyword evidence="14" id="KW-0472">Membrane</keyword>
<comment type="function">
    <text evidence="17">Cleaves the 2'-5' phosphodiester linkage at the branch point of lariat intron pre-mRNAs after splicing and converts them into linear molecules that are subsequently degraded. It thereby facilitates ribonucleotide turnover.</text>
</comment>
<dbReference type="GO" id="GO:0005634">
    <property type="term" value="C:nucleus"/>
    <property type="evidence" value="ECO:0007669"/>
    <property type="project" value="UniProtKB-SubCell"/>
</dbReference>
<dbReference type="EMBL" id="CAJPEV010000147">
    <property type="protein sequence ID" value="CAG0881388.1"/>
    <property type="molecule type" value="Genomic_DNA"/>
</dbReference>
<evidence type="ECO:0000256" key="14">
    <source>
        <dbReference type="ARBA" id="ARBA00023136"/>
    </source>
</evidence>
<dbReference type="Pfam" id="PF19026">
    <property type="entry name" value="UBA_HYPK"/>
    <property type="match status" value="1"/>
</dbReference>
<dbReference type="FunFam" id="1.10.8.10:FF:000006">
    <property type="entry name" value="Putative nascent polypeptide-associated complex subunit alpha"/>
    <property type="match status" value="1"/>
</dbReference>
<dbReference type="InterPro" id="IPR041816">
    <property type="entry name" value="Dbr1_N"/>
</dbReference>
<dbReference type="Gene3D" id="1.10.8.10">
    <property type="entry name" value="DNA helicase RuvA subunit, C-terminal domain"/>
    <property type="match status" value="1"/>
</dbReference>
<evidence type="ECO:0000259" key="19">
    <source>
        <dbReference type="SMART" id="SM01124"/>
    </source>
</evidence>
<dbReference type="InterPro" id="IPR044034">
    <property type="entry name" value="NAC-like_UBA"/>
</dbReference>
<dbReference type="CDD" id="cd14358">
    <property type="entry name" value="UBA_NAC_euk"/>
    <property type="match status" value="1"/>
</dbReference>
<feature type="region of interest" description="Disordered" evidence="18">
    <location>
        <begin position="410"/>
        <end position="459"/>
    </location>
</feature>
<dbReference type="Proteomes" id="UP000677054">
    <property type="component" value="Unassembled WGS sequence"/>
</dbReference>
<comment type="subcellular location">
    <subcellularLocation>
        <location evidence="5">Membrane</location>
        <topology evidence="5">Multi-pass membrane protein</topology>
    </subcellularLocation>
    <subcellularLocation>
        <location evidence="4">Nucleus</location>
    </subcellularLocation>
</comment>
<evidence type="ECO:0000256" key="3">
    <source>
        <dbReference type="ARBA" id="ARBA00001954"/>
    </source>
</evidence>
<keyword evidence="10" id="KW-0378">Hydrolase</keyword>
<feature type="compositionally biased region" description="Polar residues" evidence="18">
    <location>
        <begin position="484"/>
        <end position="503"/>
    </location>
</feature>
<protein>
    <recommendedName>
        <fullName evidence="19">Lariat debranching enzyme C-terminal domain-containing protein</fullName>
    </recommendedName>
</protein>
<feature type="compositionally biased region" description="Acidic residues" evidence="18">
    <location>
        <begin position="592"/>
        <end position="603"/>
    </location>
</feature>
<dbReference type="PANTHER" id="PTHR12849">
    <property type="entry name" value="RNA LARIAT DEBRANCHING ENZYME"/>
    <property type="match status" value="1"/>
</dbReference>
<dbReference type="GO" id="GO:0008419">
    <property type="term" value="F:RNA lariat debranching enzyme activity"/>
    <property type="evidence" value="ECO:0007669"/>
    <property type="project" value="TreeGrafter"/>
</dbReference>
<dbReference type="InterPro" id="IPR029052">
    <property type="entry name" value="Metallo-depent_PP-like"/>
</dbReference>
<dbReference type="GO" id="GO:0008519">
    <property type="term" value="F:ammonium channel activity"/>
    <property type="evidence" value="ECO:0007669"/>
    <property type="project" value="InterPro"/>
</dbReference>
<dbReference type="GO" id="GO:0000398">
    <property type="term" value="P:mRNA splicing, via spliceosome"/>
    <property type="evidence" value="ECO:0007669"/>
    <property type="project" value="TreeGrafter"/>
</dbReference>
<reference evidence="20" key="1">
    <citation type="submission" date="2020-11" db="EMBL/GenBank/DDBJ databases">
        <authorList>
            <person name="Tran Van P."/>
        </authorList>
    </citation>
    <scope>NUCLEOTIDE SEQUENCE</scope>
</reference>
<dbReference type="Pfam" id="PF00909">
    <property type="entry name" value="Ammonium_transp"/>
    <property type="match status" value="1"/>
</dbReference>
<dbReference type="InterPro" id="IPR024041">
    <property type="entry name" value="NH4_transpt_AmtB-like_dom"/>
</dbReference>
<proteinExistence type="inferred from homology"/>
<evidence type="ECO:0000313" key="20">
    <source>
        <dbReference type="EMBL" id="CAD7241554.1"/>
    </source>
</evidence>
<evidence type="ECO:0000256" key="2">
    <source>
        <dbReference type="ARBA" id="ARBA00001947"/>
    </source>
</evidence>
<evidence type="ECO:0000256" key="13">
    <source>
        <dbReference type="ARBA" id="ARBA00023004"/>
    </source>
</evidence>
<comment type="similarity">
    <text evidence="6">Belongs to the lariat debranching enzyme family.</text>
</comment>
<comment type="cofactor">
    <cofactor evidence="1">
        <name>Mn(2+)</name>
        <dbReference type="ChEBI" id="CHEBI:29035"/>
    </cofactor>
</comment>
<dbReference type="Gene3D" id="1.10.3430.10">
    <property type="entry name" value="Ammonium transporter AmtB like domains"/>
    <property type="match status" value="1"/>
</dbReference>
<keyword evidence="8" id="KW-0812">Transmembrane</keyword>
<dbReference type="FunFam" id="3.60.21.10:FF:000035">
    <property type="entry name" value="Lariat debranching enzyme"/>
    <property type="match status" value="1"/>
</dbReference>
<evidence type="ECO:0000256" key="15">
    <source>
        <dbReference type="ARBA" id="ARBA00023211"/>
    </source>
</evidence>
<feature type="compositionally biased region" description="Acidic residues" evidence="18">
    <location>
        <begin position="435"/>
        <end position="445"/>
    </location>
</feature>
<evidence type="ECO:0000256" key="8">
    <source>
        <dbReference type="ARBA" id="ARBA00022692"/>
    </source>
</evidence>
<feature type="compositionally biased region" description="Polar residues" evidence="18">
    <location>
        <begin position="410"/>
        <end position="430"/>
    </location>
</feature>
<evidence type="ECO:0000256" key="10">
    <source>
        <dbReference type="ARBA" id="ARBA00022801"/>
    </source>
</evidence>
<evidence type="ECO:0000256" key="6">
    <source>
        <dbReference type="ARBA" id="ARBA00006045"/>
    </source>
</evidence>
<organism evidence="20">
    <name type="scientific">Darwinula stevensoni</name>
    <dbReference type="NCBI Taxonomy" id="69355"/>
    <lineage>
        <taxon>Eukaryota</taxon>
        <taxon>Metazoa</taxon>
        <taxon>Ecdysozoa</taxon>
        <taxon>Arthropoda</taxon>
        <taxon>Crustacea</taxon>
        <taxon>Oligostraca</taxon>
        <taxon>Ostracoda</taxon>
        <taxon>Podocopa</taxon>
        <taxon>Podocopida</taxon>
        <taxon>Darwinulocopina</taxon>
        <taxon>Darwinuloidea</taxon>
        <taxon>Darwinulidae</taxon>
        <taxon>Darwinula</taxon>
    </lineage>
</organism>
<comment type="cofactor">
    <cofactor evidence="3">
        <name>Fe(2+)</name>
        <dbReference type="ChEBI" id="CHEBI:29033"/>
    </cofactor>
</comment>
<dbReference type="SMART" id="SM01124">
    <property type="entry name" value="DBR1"/>
    <property type="match status" value="1"/>
</dbReference>
<accession>A0A7R8X2M8</accession>
<keyword evidence="12" id="KW-1133">Transmembrane helix</keyword>
<evidence type="ECO:0000256" key="18">
    <source>
        <dbReference type="SAM" id="MobiDB-lite"/>
    </source>
</evidence>
<keyword evidence="15" id="KW-0464">Manganese</keyword>
<evidence type="ECO:0000256" key="11">
    <source>
        <dbReference type="ARBA" id="ARBA00022833"/>
    </source>
</evidence>
<keyword evidence="16" id="KW-0539">Nucleus</keyword>
<keyword evidence="7" id="KW-0507">mRNA processing</keyword>
<name>A0A7R8X2M8_9CRUS</name>
<keyword evidence="13" id="KW-0408">Iron</keyword>
<sequence length="796" mass="88843">MTEKKPVVRVAVVGCAHGELDIIYDRVRNHRGDPIDLLICCGDFQATRNLSDLKCMAVPLKYAAMCSFYKYYSGEKQAPVLTLFIGGNHEASNHLQEFPYGGWVAPNIYFMGYAGVVQFKGLRIGGLSGIYKGHDYLTGHHEFPPYNESAKRSVYHVRNLEVFRLRQLSKAPDIMISHDWPRGVYHYGDVQQLLRFKPFFAQEIERNELGSRPAADILFELCPRYWFSAHLHCKFMSQVNHQTNTDSNEIKITQFLALDKCLPNRQFFQVMEIPSSGSSDSQDLTYDPEWLAVLKNTNHLLSVKRHINHMPGPGYDGRWNFTPTTEELEEIEKIFCNDFQIPQNFERTVPPYDEKEGVNLYNVRPPRILFNPQTVCFCEKLGMTDPLQVIASSSPSKQFRRPGLSSSFVNEEELNITQTESSDLSGNVSMNPDEIALDDDSDEEPVTSSDVAHSTPVAKSANQTLEIQYKSPLSYDELPKLKTNESSIGSSDPVVTSSNTDDNKDSCSSSFFLDVSGDSSTAVPTKRPMEPRSGGAKKFVRRNAAMYENSEDFLEAAAAAGLSEDMVSKAKQSRSEKKARKIMSKLGLKQEESEEEEEVDETGVEEKDIDLVMSQANVSRGKAVRALKNNNNDIVNAIMAAHRAARADVVGAIEVHGAPTSHTMEHRVAYASAQGRAGSIRKQPGELLALENTACARAPYPLSHGDMEILQRSSLFRRGFALLESGCVTKKNEVNILVKNLADVVLGGLTYWAFGYGLQYGTGPWTNPFFAVGSFFLDSDDEDTMGITFATFIFQV</sequence>
<feature type="domain" description="Lariat debranching enzyme C-terminal" evidence="19">
    <location>
        <begin position="239"/>
        <end position="387"/>
    </location>
</feature>
<dbReference type="SUPFAM" id="SSF56300">
    <property type="entry name" value="Metallo-dependent phosphatases"/>
    <property type="match status" value="1"/>
</dbReference>